<protein>
    <recommendedName>
        <fullName evidence="4">Short-chain fatty acid transporter</fullName>
    </recommendedName>
</protein>
<proteinExistence type="predicted"/>
<feature type="transmembrane region" description="Helical" evidence="1">
    <location>
        <begin position="63"/>
        <end position="83"/>
    </location>
</feature>
<feature type="transmembrane region" description="Helical" evidence="1">
    <location>
        <begin position="321"/>
        <end position="346"/>
    </location>
</feature>
<dbReference type="PANTHER" id="PTHR41983">
    <property type="entry name" value="SHORT-CHAIN FATTY ACID TRANSPORTER-RELATED"/>
    <property type="match status" value="1"/>
</dbReference>
<gene>
    <name evidence="2" type="ORF">CV102_17000</name>
</gene>
<dbReference type="EMBL" id="PHNJ01000010">
    <property type="protein sequence ID" value="TYL37322.1"/>
    <property type="molecule type" value="Genomic_DNA"/>
</dbReference>
<evidence type="ECO:0000313" key="2">
    <source>
        <dbReference type="EMBL" id="TYL37322.1"/>
    </source>
</evidence>
<dbReference type="PANTHER" id="PTHR41983:SF2">
    <property type="entry name" value="SHORT-CHAIN FATTY ACID TRANSPORTER-RELATED"/>
    <property type="match status" value="1"/>
</dbReference>
<keyword evidence="1" id="KW-0472">Membrane</keyword>
<comment type="caution">
    <text evidence="2">The sequence shown here is derived from an EMBL/GenBank/DDBJ whole genome shotgun (WGS) entry which is preliminary data.</text>
</comment>
<feature type="transmembrane region" description="Helical" evidence="1">
    <location>
        <begin position="21"/>
        <end position="43"/>
    </location>
</feature>
<name>A0A8J8Q0Z5_9EURY</name>
<dbReference type="OrthoDB" id="296827at2157"/>
<dbReference type="InterPro" id="IPR006160">
    <property type="entry name" value="SCFA_transpt_AtoE"/>
</dbReference>
<dbReference type="GO" id="GO:0005886">
    <property type="term" value="C:plasma membrane"/>
    <property type="evidence" value="ECO:0007669"/>
    <property type="project" value="TreeGrafter"/>
</dbReference>
<dbReference type="AlphaFoldDB" id="A0A8J8Q0Z5"/>
<evidence type="ECO:0000256" key="1">
    <source>
        <dbReference type="SAM" id="Phobius"/>
    </source>
</evidence>
<accession>A0A8J8Q0Z5</accession>
<dbReference type="RefSeq" id="WP_148859185.1">
    <property type="nucleotide sequence ID" value="NZ_PHNJ01000010.1"/>
</dbReference>
<feature type="transmembrane region" description="Helical" evidence="1">
    <location>
        <begin position="104"/>
        <end position="128"/>
    </location>
</feature>
<evidence type="ECO:0008006" key="4">
    <source>
        <dbReference type="Google" id="ProtNLM"/>
    </source>
</evidence>
<feature type="transmembrane region" description="Helical" evidence="1">
    <location>
        <begin position="353"/>
        <end position="375"/>
    </location>
</feature>
<feature type="transmembrane region" description="Helical" evidence="1">
    <location>
        <begin position="140"/>
        <end position="166"/>
    </location>
</feature>
<evidence type="ECO:0000313" key="3">
    <source>
        <dbReference type="Proteomes" id="UP000766904"/>
    </source>
</evidence>
<feature type="transmembrane region" description="Helical" evidence="1">
    <location>
        <begin position="252"/>
        <end position="271"/>
    </location>
</feature>
<feature type="transmembrane region" description="Helical" evidence="1">
    <location>
        <begin position="186"/>
        <end position="209"/>
    </location>
</feature>
<dbReference type="Pfam" id="PF02667">
    <property type="entry name" value="SCFA_trans"/>
    <property type="match status" value="1"/>
</dbReference>
<keyword evidence="1" id="KW-1133">Transmembrane helix</keyword>
<dbReference type="Proteomes" id="UP000766904">
    <property type="component" value="Unassembled WGS sequence"/>
</dbReference>
<reference evidence="2" key="1">
    <citation type="submission" date="2017-11" db="EMBL/GenBank/DDBJ databases">
        <authorList>
            <person name="Kajale S.C."/>
            <person name="Sharma A."/>
        </authorList>
    </citation>
    <scope>NUCLEOTIDE SEQUENCE</scope>
    <source>
        <strain evidence="2">LS1_42</strain>
    </source>
</reference>
<feature type="transmembrane region" description="Helical" evidence="1">
    <location>
        <begin position="427"/>
        <end position="449"/>
    </location>
</feature>
<keyword evidence="1" id="KW-0812">Transmembrane</keyword>
<feature type="transmembrane region" description="Helical" evidence="1">
    <location>
        <begin position="283"/>
        <end position="301"/>
    </location>
</feature>
<keyword evidence="3" id="KW-1185">Reference proteome</keyword>
<organism evidence="2 3">
    <name type="scientific">Natronococcus pandeyae</name>
    <dbReference type="NCBI Taxonomy" id="2055836"/>
    <lineage>
        <taxon>Archaea</taxon>
        <taxon>Methanobacteriati</taxon>
        <taxon>Methanobacteriota</taxon>
        <taxon>Stenosarchaea group</taxon>
        <taxon>Halobacteria</taxon>
        <taxon>Halobacteriales</taxon>
        <taxon>Natrialbaceae</taxon>
        <taxon>Natronococcus</taxon>
    </lineage>
</organism>
<sequence length="455" mass="48798">MTNPVRQAANRLNIGVERYMPHSFIFVVVLTVIAYITALAVTPTGPIEIVNEWYGQFWGFLEFGMQMTLIIVAGYGIATAPIMRKFIEKLATLPNSSTQAYLSVVAVGTGLAYFNWGLGMVAATFYAITLGAIRDDVDFGYLIATAYIGLWPGVLGSLSITAPLLVNTPGHFLEEQIGIISLAETIFSPLHLTVVICTFLASLLLIYLMRPPEDEVEPLQTDRLESLIPKYGETTADGGKPTLAERLNQNPLFSAIMVILGLVFITYLSVYEGLIATLGLNSMNFILLMTGLALHGSPISYVNAITDGVEKAAQVILQFPFYGGIQGILIGTGLATIIMDSVIAVATATTYPALIFIGTGILNIFVPSAGGQYIVTGEILHGAGESIGTPHSVVVSAYTFGDGWTNMLQPFWALPVIGMAGLQIRNIWGYVMMGVIMWGLVAGTILLVFPAAGLI</sequence>